<dbReference type="InterPro" id="IPR050204">
    <property type="entry name" value="AraC_XylS_family_regulators"/>
</dbReference>
<name>A0ABS1G0L7_9FLAO</name>
<dbReference type="Gene3D" id="1.10.10.60">
    <property type="entry name" value="Homeodomain-like"/>
    <property type="match status" value="1"/>
</dbReference>
<comment type="caution">
    <text evidence="5">The sequence shown here is derived from an EMBL/GenBank/DDBJ whole genome shotgun (WGS) entry which is preliminary data.</text>
</comment>
<keyword evidence="2" id="KW-0238">DNA-binding</keyword>
<dbReference type="RefSeq" id="WP_200249055.1">
    <property type="nucleotide sequence ID" value="NZ_JAENHK010000010.1"/>
</dbReference>
<sequence>MNPFTFLPIHKALRTVVQSIVIIDVNLFESDLKTEYCYPWTATTSIFFTLNDNPLLLKQNDHYLSFPFCYVVGPRLINDVINFGNKRRTVGVTFKAGGFQRLTGIPVNLLTKENIDMHQIFGKETKEVEDKLKEAKSNSEILEIIENFLLKRTWFMKEFSLFDWSIERCVQDKGNIQVNRLASISGLSTRQFERRCKESLGISPKLFSKLTRFGYAYGLKEHKPELSWINIAYESGYYDQMHLIHDFKLFSGYNPSVINQIKLYDTKVMSILQGE</sequence>
<reference evidence="6" key="1">
    <citation type="submission" date="2021-01" db="EMBL/GenBank/DDBJ databases">
        <title>Genome public.</title>
        <authorList>
            <person name="Liu C."/>
            <person name="Sun Q."/>
        </authorList>
    </citation>
    <scope>NUCLEOTIDE SEQUENCE [LARGE SCALE GENOMIC DNA]</scope>
    <source>
        <strain evidence="6">YIM B02567</strain>
    </source>
</reference>
<dbReference type="EMBL" id="JAENHK010000010">
    <property type="protein sequence ID" value="MBK1898240.1"/>
    <property type="molecule type" value="Genomic_DNA"/>
</dbReference>
<dbReference type="InterPro" id="IPR018060">
    <property type="entry name" value="HTH_AraC"/>
</dbReference>
<evidence type="ECO:0000256" key="3">
    <source>
        <dbReference type="ARBA" id="ARBA00023163"/>
    </source>
</evidence>
<dbReference type="SMART" id="SM00342">
    <property type="entry name" value="HTH_ARAC"/>
    <property type="match status" value="1"/>
</dbReference>
<keyword evidence="1" id="KW-0805">Transcription regulation</keyword>
<dbReference type="PROSITE" id="PS01124">
    <property type="entry name" value="HTH_ARAC_FAMILY_2"/>
    <property type="match status" value="1"/>
</dbReference>
<evidence type="ECO:0000313" key="5">
    <source>
        <dbReference type="EMBL" id="MBK1898240.1"/>
    </source>
</evidence>
<feature type="domain" description="HTH araC/xylS-type" evidence="4">
    <location>
        <begin position="166"/>
        <end position="261"/>
    </location>
</feature>
<evidence type="ECO:0000313" key="6">
    <source>
        <dbReference type="Proteomes" id="UP000628669"/>
    </source>
</evidence>
<gene>
    <name evidence="5" type="ORF">JHL15_20955</name>
</gene>
<keyword evidence="3" id="KW-0804">Transcription</keyword>
<organism evidence="5 6">
    <name type="scientific">Chryseobacterium paridis</name>
    <dbReference type="NCBI Taxonomy" id="2800328"/>
    <lineage>
        <taxon>Bacteria</taxon>
        <taxon>Pseudomonadati</taxon>
        <taxon>Bacteroidota</taxon>
        <taxon>Flavobacteriia</taxon>
        <taxon>Flavobacteriales</taxon>
        <taxon>Weeksellaceae</taxon>
        <taxon>Chryseobacterium group</taxon>
        <taxon>Chryseobacterium</taxon>
    </lineage>
</organism>
<accession>A0ABS1G0L7</accession>
<evidence type="ECO:0000259" key="4">
    <source>
        <dbReference type="PROSITE" id="PS01124"/>
    </source>
</evidence>
<protein>
    <submittedName>
        <fullName evidence="5">AraC family transcriptional regulator</fullName>
    </submittedName>
</protein>
<keyword evidence="6" id="KW-1185">Reference proteome</keyword>
<dbReference type="Proteomes" id="UP000628669">
    <property type="component" value="Unassembled WGS sequence"/>
</dbReference>
<dbReference type="Pfam" id="PF12833">
    <property type="entry name" value="HTH_18"/>
    <property type="match status" value="1"/>
</dbReference>
<evidence type="ECO:0000256" key="2">
    <source>
        <dbReference type="ARBA" id="ARBA00023125"/>
    </source>
</evidence>
<proteinExistence type="predicted"/>
<dbReference type="PANTHER" id="PTHR46796:SF13">
    <property type="entry name" value="HTH-TYPE TRANSCRIPTIONAL ACTIVATOR RHAS"/>
    <property type="match status" value="1"/>
</dbReference>
<evidence type="ECO:0000256" key="1">
    <source>
        <dbReference type="ARBA" id="ARBA00023015"/>
    </source>
</evidence>
<dbReference type="PANTHER" id="PTHR46796">
    <property type="entry name" value="HTH-TYPE TRANSCRIPTIONAL ACTIVATOR RHAS-RELATED"/>
    <property type="match status" value="1"/>
</dbReference>